<dbReference type="InParanoid" id="A0A162Q749"/>
<dbReference type="GO" id="GO:0003676">
    <property type="term" value="F:nucleic acid binding"/>
    <property type="evidence" value="ECO:0007669"/>
    <property type="project" value="InterPro"/>
</dbReference>
<dbReference type="InterPro" id="IPR001878">
    <property type="entry name" value="Znf_CCHC"/>
</dbReference>
<dbReference type="Gene3D" id="4.10.60.10">
    <property type="entry name" value="Zinc finger, CCHC-type"/>
    <property type="match status" value="1"/>
</dbReference>
<feature type="compositionally biased region" description="Polar residues" evidence="2">
    <location>
        <begin position="185"/>
        <end position="203"/>
    </location>
</feature>
<evidence type="ECO:0000256" key="1">
    <source>
        <dbReference type="PROSITE-ProRule" id="PRU00047"/>
    </source>
</evidence>
<dbReference type="InterPro" id="IPR036875">
    <property type="entry name" value="Znf_CCHC_sf"/>
</dbReference>
<keyword evidence="1" id="KW-0479">Metal-binding</keyword>
<dbReference type="InterPro" id="IPR005135">
    <property type="entry name" value="Endo/exonuclease/phosphatase"/>
</dbReference>
<dbReference type="SUPFAM" id="SSF57756">
    <property type="entry name" value="Retrovirus zinc finger-like domains"/>
    <property type="match status" value="1"/>
</dbReference>
<dbReference type="Gene3D" id="3.60.10.10">
    <property type="entry name" value="Endonuclease/exonuclease/phosphatase"/>
    <property type="match status" value="1"/>
</dbReference>
<sequence>MSTQLAKCMSPFGKVREITVHETYVFSDGSGYVVLANTPTDDVPSDSLMYQIAYGNTQKILGKWPSVASHCTYCKEMGHKVAKCTKRPAETRRCFGCNNTGHLQANCPYNTDPSKTSKTFNKHSRHPNHNSKLDCPIIAVKLLIPTELSLIYEGSEAFKHNPCQPALRELAELPPTTTPFALRTPTETPTSSGPRPQSCSVDNPTHGWDEEIDAEIITSFMDRDEVRALRLQTASRHPHLRFSRPTRPTGRNTSLSSSLHSPTNHNCPRTMNCRGLPKVEHPESRSFFICHLRSEGIDILALQETHASSSMLQSTFDQQLRYSSSLWSPHCGVVCLSPHIIFTDPLFSPCGRCITTTITHVDNTFSPFRIGIIHAPASQTPLYRFLTSLLSIPDLIPPNPSSFILLGDFNHHSQPTSHRALSSTTIDYILASSDLHPRTTDPQVSYIHQKWSDHCLVTVSLSLPSTKSSGKGLWRANPRLTQSLSFHSIKLEVIRFIKCFSRHLRSSLNDLEARLQKRRDRLIHRFRHQPAQNFQLPIVERFSQQVQLERVEIMALRAGKHWREKGETSAGYLKRTIAIRQSRKVVASVYHSVTNDICTTPDTMTEAAAVFYEALYTPDTIDNSAVDDLLSHLPSDFHLPELAHDYMTRPFTLATIRSGAARSPSSSSLGPDGLPYEILCLILAHPVCPSRNRYSLTGILSFVHMMLLIGMIQCALQLRWLKPLIRNPLLPHGLFPRWFSTLLRSDVPTIDPLLHLLFPDCRPRNHRSLDSPLHLVLKAMDTLRRNFDRVVLNLSICLILPFYSMLSSLPSHPPYRPAWRDLRIHYLYKIESNLDILTPIVPSRPLHRSVTLYRILNRLCDHTMVLHPILFRACIPSFVLEFHQSDLPIRDGSSIDLQALMSAQLPGQTWSRLTTRSYRSACSHQLSDARLIHPPLVPRQLRSLWSFSLHLRARNVWFRGLHNKLSRRALLYHIIPSTVSSLLFSPLFSRGPRDARTFSSWLSVKIRCVDRHLVGIL</sequence>
<proteinExistence type="predicted"/>
<dbReference type="GeneID" id="28990860"/>
<accession>A0A162Q749</accession>
<feature type="compositionally biased region" description="Polar residues" evidence="2">
    <location>
        <begin position="249"/>
        <end position="263"/>
    </location>
</feature>
<dbReference type="InterPro" id="IPR036691">
    <property type="entry name" value="Endo/exonu/phosph_ase_sf"/>
</dbReference>
<dbReference type="AlphaFoldDB" id="A0A162Q749"/>
<organism evidence="4 5">
    <name type="scientific">Phycomyces blakesleeanus (strain ATCC 8743b / DSM 1359 / FGSC 10004 / NBRC 33097 / NRRL 1555)</name>
    <dbReference type="NCBI Taxonomy" id="763407"/>
    <lineage>
        <taxon>Eukaryota</taxon>
        <taxon>Fungi</taxon>
        <taxon>Fungi incertae sedis</taxon>
        <taxon>Mucoromycota</taxon>
        <taxon>Mucoromycotina</taxon>
        <taxon>Mucoromycetes</taxon>
        <taxon>Mucorales</taxon>
        <taxon>Phycomycetaceae</taxon>
        <taxon>Phycomyces</taxon>
    </lineage>
</organism>
<evidence type="ECO:0000313" key="5">
    <source>
        <dbReference type="Proteomes" id="UP000077315"/>
    </source>
</evidence>
<keyword evidence="5" id="KW-1185">Reference proteome</keyword>
<dbReference type="PROSITE" id="PS50158">
    <property type="entry name" value="ZF_CCHC"/>
    <property type="match status" value="1"/>
</dbReference>
<protein>
    <submittedName>
        <fullName evidence="4">CCHC-type zinc finger transcription factor</fullName>
    </submittedName>
</protein>
<dbReference type="SMART" id="SM00343">
    <property type="entry name" value="ZnF_C2HC"/>
    <property type="match status" value="2"/>
</dbReference>
<dbReference type="RefSeq" id="XP_018298716.1">
    <property type="nucleotide sequence ID" value="XM_018429954.1"/>
</dbReference>
<dbReference type="SUPFAM" id="SSF56219">
    <property type="entry name" value="DNase I-like"/>
    <property type="match status" value="1"/>
</dbReference>
<reference evidence="5" key="1">
    <citation type="submission" date="2015-06" db="EMBL/GenBank/DDBJ databases">
        <title>Expansion of signal transduction pathways in fungi by whole-genome duplication.</title>
        <authorList>
            <consortium name="DOE Joint Genome Institute"/>
            <person name="Corrochano L.M."/>
            <person name="Kuo A."/>
            <person name="Marcet-Houben M."/>
            <person name="Polaino S."/>
            <person name="Salamov A."/>
            <person name="Villalobos J.M."/>
            <person name="Alvarez M.I."/>
            <person name="Avalos J."/>
            <person name="Benito E.P."/>
            <person name="Benoit I."/>
            <person name="Burger G."/>
            <person name="Camino L.P."/>
            <person name="Canovas D."/>
            <person name="Cerda-Olmedo E."/>
            <person name="Cheng J.-F."/>
            <person name="Dominguez A."/>
            <person name="Elias M."/>
            <person name="Eslava A.P."/>
            <person name="Glaser F."/>
            <person name="Grimwood J."/>
            <person name="Gutierrez G."/>
            <person name="Heitman J."/>
            <person name="Henrissat B."/>
            <person name="Iturriaga E.A."/>
            <person name="Lang B.F."/>
            <person name="Lavin J.L."/>
            <person name="Lee S."/>
            <person name="Li W."/>
            <person name="Lindquist E."/>
            <person name="Lopez-Garcia S."/>
            <person name="Luque E.M."/>
            <person name="Marcos A.T."/>
            <person name="Martin J."/>
            <person name="McCluskey K."/>
            <person name="Medina H.R."/>
            <person name="Miralles-Duran A."/>
            <person name="Miyazaki A."/>
            <person name="Munoz-Torres E."/>
            <person name="Oguiza J.A."/>
            <person name="Ohm R."/>
            <person name="Olmedo M."/>
            <person name="Orejas M."/>
            <person name="Ortiz-Castellanos L."/>
            <person name="Pisabarro A.G."/>
            <person name="Rodriguez-Romero J."/>
            <person name="Ruiz-Herrera J."/>
            <person name="Ruiz-Vazquez R."/>
            <person name="Sanz C."/>
            <person name="Schackwitz W."/>
            <person name="Schmutz J."/>
            <person name="Shahriari M."/>
            <person name="Shelest E."/>
            <person name="Silva-Franco F."/>
            <person name="Soanes D."/>
            <person name="Syed K."/>
            <person name="Tagua V.G."/>
            <person name="Talbot N.J."/>
            <person name="Thon M."/>
            <person name="De vries R.P."/>
            <person name="Wiebenga A."/>
            <person name="Yadav J.S."/>
            <person name="Braun E.L."/>
            <person name="Baker S."/>
            <person name="Garre V."/>
            <person name="Horwitz B."/>
            <person name="Torres-Martinez S."/>
            <person name="Idnurm A."/>
            <person name="Herrera-Estrella A."/>
            <person name="Gabaldon T."/>
            <person name="Grigoriev I.V."/>
        </authorList>
    </citation>
    <scope>NUCLEOTIDE SEQUENCE [LARGE SCALE GENOMIC DNA]</scope>
    <source>
        <strain evidence="5">NRRL 1555(-)</strain>
    </source>
</reference>
<dbReference type="EMBL" id="KV440971">
    <property type="protein sequence ID" value="OAD80676.1"/>
    <property type="molecule type" value="Genomic_DNA"/>
</dbReference>
<dbReference type="Pfam" id="PF03372">
    <property type="entry name" value="Exo_endo_phos"/>
    <property type="match status" value="1"/>
</dbReference>
<keyword evidence="1" id="KW-0863">Zinc-finger</keyword>
<feature type="domain" description="CCHC-type" evidence="3">
    <location>
        <begin position="92"/>
        <end position="108"/>
    </location>
</feature>
<evidence type="ECO:0000259" key="3">
    <source>
        <dbReference type="PROSITE" id="PS50158"/>
    </source>
</evidence>
<name>A0A162Q749_PHYB8</name>
<dbReference type="OrthoDB" id="427960at2759"/>
<dbReference type="GO" id="GO:0008270">
    <property type="term" value="F:zinc ion binding"/>
    <property type="evidence" value="ECO:0007669"/>
    <property type="project" value="UniProtKB-KW"/>
</dbReference>
<evidence type="ECO:0000256" key="2">
    <source>
        <dbReference type="SAM" id="MobiDB-lite"/>
    </source>
</evidence>
<dbReference type="STRING" id="763407.A0A162Q749"/>
<gene>
    <name evidence="4" type="ORF">PHYBLDRAFT_138223</name>
</gene>
<evidence type="ECO:0000313" key="4">
    <source>
        <dbReference type="EMBL" id="OAD80676.1"/>
    </source>
</evidence>
<dbReference type="GO" id="GO:0003824">
    <property type="term" value="F:catalytic activity"/>
    <property type="evidence" value="ECO:0007669"/>
    <property type="project" value="InterPro"/>
</dbReference>
<dbReference type="Proteomes" id="UP000077315">
    <property type="component" value="Unassembled WGS sequence"/>
</dbReference>
<keyword evidence="1" id="KW-0862">Zinc</keyword>
<feature type="region of interest" description="Disordered" evidence="2">
    <location>
        <begin position="237"/>
        <end position="263"/>
    </location>
</feature>
<feature type="region of interest" description="Disordered" evidence="2">
    <location>
        <begin position="177"/>
        <end position="205"/>
    </location>
</feature>
<dbReference type="VEuPathDB" id="FungiDB:PHYBLDRAFT_138223"/>